<dbReference type="EMBL" id="SUMG01000020">
    <property type="protein sequence ID" value="NBG89274.1"/>
    <property type="molecule type" value="Genomic_DNA"/>
</dbReference>
<keyword evidence="3" id="KW-0804">Transcription</keyword>
<evidence type="ECO:0000259" key="5">
    <source>
        <dbReference type="PROSITE" id="PS51063"/>
    </source>
</evidence>
<keyword evidence="1" id="KW-0805">Transcription regulation</keyword>
<dbReference type="GO" id="GO:0006355">
    <property type="term" value="P:regulation of DNA-templated transcription"/>
    <property type="evidence" value="ECO:0007669"/>
    <property type="project" value="InterPro"/>
</dbReference>
<dbReference type="InterPro" id="IPR036390">
    <property type="entry name" value="WH_DNA-bd_sf"/>
</dbReference>
<feature type="domain" description="HTH crp-type" evidence="5">
    <location>
        <begin position="158"/>
        <end position="226"/>
    </location>
</feature>
<dbReference type="SMART" id="SM00100">
    <property type="entry name" value="cNMP"/>
    <property type="match status" value="1"/>
</dbReference>
<dbReference type="Proteomes" id="UP000449710">
    <property type="component" value="Unassembled WGS sequence"/>
</dbReference>
<dbReference type="PROSITE" id="PS51063">
    <property type="entry name" value="HTH_CRP_2"/>
    <property type="match status" value="1"/>
</dbReference>
<dbReference type="InterPro" id="IPR018490">
    <property type="entry name" value="cNMP-bd_dom_sf"/>
</dbReference>
<keyword evidence="7" id="KW-1185">Reference proteome</keyword>
<organism evidence="6 7">
    <name type="scientific">Isachenkonia alkalipeptolytica</name>
    <dbReference type="NCBI Taxonomy" id="2565777"/>
    <lineage>
        <taxon>Bacteria</taxon>
        <taxon>Bacillati</taxon>
        <taxon>Bacillota</taxon>
        <taxon>Clostridia</taxon>
        <taxon>Eubacteriales</taxon>
        <taxon>Clostridiaceae</taxon>
        <taxon>Isachenkonia</taxon>
    </lineage>
</organism>
<keyword evidence="2" id="KW-0238">DNA-binding</keyword>
<dbReference type="Gene3D" id="2.60.120.10">
    <property type="entry name" value="Jelly Rolls"/>
    <property type="match status" value="1"/>
</dbReference>
<evidence type="ECO:0000313" key="7">
    <source>
        <dbReference type="Proteomes" id="UP000449710"/>
    </source>
</evidence>
<dbReference type="InterPro" id="IPR000595">
    <property type="entry name" value="cNMP-bd_dom"/>
</dbReference>
<comment type="caution">
    <text evidence="6">The sequence shown here is derived from an EMBL/GenBank/DDBJ whole genome shotgun (WGS) entry which is preliminary data.</text>
</comment>
<dbReference type="Pfam" id="PF00027">
    <property type="entry name" value="cNMP_binding"/>
    <property type="match status" value="1"/>
</dbReference>
<name>A0AA43XN54_9CLOT</name>
<proteinExistence type="predicted"/>
<reference evidence="6 7" key="1">
    <citation type="submission" date="2019-04" db="EMBL/GenBank/DDBJ databases">
        <title>Isachenkonia alkalipeptolytica gen. nov. sp. nov. a new anaerobic, alkiliphilic organothrophic bacterium capable to reduce synthesized ferrihydrite isolated from a soda lake.</title>
        <authorList>
            <person name="Toshchakov S.V."/>
            <person name="Zavarzina D.G."/>
            <person name="Zhilina T.N."/>
            <person name="Kostrikina N.A."/>
            <person name="Kublanov I.V."/>
        </authorList>
    </citation>
    <scope>NUCLEOTIDE SEQUENCE [LARGE SCALE GENOMIC DNA]</scope>
    <source>
        <strain evidence="6 7">Z-1701</strain>
    </source>
</reference>
<evidence type="ECO:0000256" key="1">
    <source>
        <dbReference type="ARBA" id="ARBA00023015"/>
    </source>
</evidence>
<dbReference type="Pfam" id="PF13545">
    <property type="entry name" value="HTH_Crp_2"/>
    <property type="match status" value="1"/>
</dbReference>
<dbReference type="RefSeq" id="WP_160722776.1">
    <property type="nucleotide sequence ID" value="NZ_SUMG01000020.1"/>
</dbReference>
<dbReference type="SUPFAM" id="SSF51206">
    <property type="entry name" value="cAMP-binding domain-like"/>
    <property type="match status" value="1"/>
</dbReference>
<dbReference type="InterPro" id="IPR014710">
    <property type="entry name" value="RmlC-like_jellyroll"/>
</dbReference>
<evidence type="ECO:0000313" key="6">
    <source>
        <dbReference type="EMBL" id="NBG89274.1"/>
    </source>
</evidence>
<accession>A0AA43XN54</accession>
<dbReference type="SUPFAM" id="SSF46785">
    <property type="entry name" value="Winged helix' DNA-binding domain"/>
    <property type="match status" value="1"/>
</dbReference>
<dbReference type="CDD" id="cd00038">
    <property type="entry name" value="CAP_ED"/>
    <property type="match status" value="1"/>
</dbReference>
<sequence>MFVTREEILRQMSKAFIFKDLSVSDCERILAKVQPETRSYEKNEVIFDEGDQVDYIGLICSGRMVSKRLDPDGKVSLQQILVPPNIIGFEVASTPSKRSPVRMRCLSEVTLLSFPYGKMVSEEDLLPKVHSYIKDQLITLLANENMRRMYKIELLTQRSLRKRVLMYLRFVSGKTGENSFTIPFDREQLAQYLNINRSSLCAELSKMEKEGLISYHKNKFTLKEDS</sequence>
<gene>
    <name evidence="6" type="ORF">ISALK_12315</name>
</gene>
<feature type="domain" description="Cyclic nucleotide-binding" evidence="4">
    <location>
        <begin position="17"/>
        <end position="64"/>
    </location>
</feature>
<evidence type="ECO:0000259" key="4">
    <source>
        <dbReference type="PROSITE" id="PS50042"/>
    </source>
</evidence>
<evidence type="ECO:0000256" key="2">
    <source>
        <dbReference type="ARBA" id="ARBA00023125"/>
    </source>
</evidence>
<dbReference type="GO" id="GO:0003677">
    <property type="term" value="F:DNA binding"/>
    <property type="evidence" value="ECO:0007669"/>
    <property type="project" value="UniProtKB-KW"/>
</dbReference>
<dbReference type="InterPro" id="IPR012318">
    <property type="entry name" value="HTH_CRP"/>
</dbReference>
<dbReference type="AlphaFoldDB" id="A0AA43XN54"/>
<dbReference type="PROSITE" id="PS50042">
    <property type="entry name" value="CNMP_BINDING_3"/>
    <property type="match status" value="1"/>
</dbReference>
<protein>
    <submittedName>
        <fullName evidence="6">Crp/Fnr family transcriptional regulator</fullName>
    </submittedName>
</protein>
<evidence type="ECO:0000256" key="3">
    <source>
        <dbReference type="ARBA" id="ARBA00023163"/>
    </source>
</evidence>